<dbReference type="Gene3D" id="3.20.20.10">
    <property type="entry name" value="Alanine racemase"/>
    <property type="match status" value="1"/>
</dbReference>
<sequence>METVVAPSSGRTDEIGQCLDEVRAAVRRCQQQGAAPAARLVAVSKFKPAADILAAYEAGQRHFGENYVQELCDKAAVLPADIKWHFIGRLQSNKCKALAAIPNLWAVETVESVEKARLLDSAWRAAGRPLPLGVFLQVNTSGEANKGGVPVGEAAAAARAITDSCAGLCLRGLMTIGSADGSQQRPNPDFVALVRLRDELQRATGAELELSMGMSGDFEHALELGATSVRVGSSIFGARATTR</sequence>
<proteinExistence type="inferred from homology"/>
<dbReference type="InterPro" id="IPR001608">
    <property type="entry name" value="Ala_racemase_N"/>
</dbReference>
<dbReference type="InterPro" id="IPR011078">
    <property type="entry name" value="PyrdxlP_homeostasis"/>
</dbReference>
<evidence type="ECO:0000256" key="2">
    <source>
        <dbReference type="HAMAP-Rule" id="MF_03225"/>
    </source>
</evidence>
<comment type="function">
    <text evidence="2">Pyridoxal 5'-phosphate (PLP)-binding protein, which may be involved in intracellular homeostatic regulation of pyridoxal 5'-phosphate (PLP), the active form of vitamin B6.</text>
</comment>
<dbReference type="PANTHER" id="PTHR10146">
    <property type="entry name" value="PROLINE SYNTHETASE CO-TRANSCRIBED BACTERIAL HOMOLOG PROTEIN"/>
    <property type="match status" value="1"/>
</dbReference>
<comment type="cofactor">
    <cofactor evidence="3">
        <name>pyridoxal 5'-phosphate</name>
        <dbReference type="ChEBI" id="CHEBI:597326"/>
    </cofactor>
</comment>
<evidence type="ECO:0000313" key="7">
    <source>
        <dbReference type="Proteomes" id="UP001143981"/>
    </source>
</evidence>
<dbReference type="CDD" id="cd06822">
    <property type="entry name" value="PLPDE_III_YBL036c_euk"/>
    <property type="match status" value="1"/>
</dbReference>
<dbReference type="InterPro" id="IPR029066">
    <property type="entry name" value="PLP-binding_barrel"/>
</dbReference>
<dbReference type="EMBL" id="JANBOI010000247">
    <property type="protein sequence ID" value="KAJ1732217.1"/>
    <property type="molecule type" value="Genomic_DNA"/>
</dbReference>
<keyword evidence="1 2" id="KW-0663">Pyridoxal phosphate</keyword>
<dbReference type="GO" id="GO:0030170">
    <property type="term" value="F:pyridoxal phosphate binding"/>
    <property type="evidence" value="ECO:0007669"/>
    <property type="project" value="UniProtKB-UniRule"/>
</dbReference>
<organism evidence="6 7">
    <name type="scientific">Coemansia biformis</name>
    <dbReference type="NCBI Taxonomy" id="1286918"/>
    <lineage>
        <taxon>Eukaryota</taxon>
        <taxon>Fungi</taxon>
        <taxon>Fungi incertae sedis</taxon>
        <taxon>Zoopagomycota</taxon>
        <taxon>Kickxellomycotina</taxon>
        <taxon>Kickxellomycetes</taxon>
        <taxon>Kickxellales</taxon>
        <taxon>Kickxellaceae</taxon>
        <taxon>Coemansia</taxon>
    </lineage>
</organism>
<comment type="caution">
    <text evidence="6">The sequence shown here is derived from an EMBL/GenBank/DDBJ whole genome shotgun (WGS) entry which is preliminary data.</text>
</comment>
<dbReference type="NCBIfam" id="TIGR00044">
    <property type="entry name" value="YggS family pyridoxal phosphate-dependent enzyme"/>
    <property type="match status" value="1"/>
</dbReference>
<feature type="domain" description="Alanine racemase N-terminal" evidence="5">
    <location>
        <begin position="19"/>
        <end position="239"/>
    </location>
</feature>
<gene>
    <name evidence="6" type="ORF">LPJ61_002150</name>
</gene>
<dbReference type="PROSITE" id="PS01211">
    <property type="entry name" value="UPF0001"/>
    <property type="match status" value="1"/>
</dbReference>
<evidence type="ECO:0000256" key="4">
    <source>
        <dbReference type="RuleBase" id="RU004514"/>
    </source>
</evidence>
<dbReference type="PIRSF" id="PIRSF004848">
    <property type="entry name" value="YBL036c_PLPDEIII"/>
    <property type="match status" value="1"/>
</dbReference>
<evidence type="ECO:0000256" key="1">
    <source>
        <dbReference type="ARBA" id="ARBA00022898"/>
    </source>
</evidence>
<keyword evidence="7" id="KW-1185">Reference proteome</keyword>
<dbReference type="AlphaFoldDB" id="A0A9W8CYX9"/>
<dbReference type="Proteomes" id="UP001143981">
    <property type="component" value="Unassembled WGS sequence"/>
</dbReference>
<dbReference type="OrthoDB" id="10264196at2759"/>
<evidence type="ECO:0000259" key="5">
    <source>
        <dbReference type="Pfam" id="PF01168"/>
    </source>
</evidence>
<dbReference type="PANTHER" id="PTHR10146:SF14">
    <property type="entry name" value="PYRIDOXAL PHOSPHATE HOMEOSTASIS PROTEIN"/>
    <property type="match status" value="1"/>
</dbReference>
<comment type="similarity">
    <text evidence="2 4">Belongs to the pyridoxal phosphate-binding protein YggS/PROSC family.</text>
</comment>
<dbReference type="HAMAP" id="MF_02087">
    <property type="entry name" value="PLP_homeostasis"/>
    <property type="match status" value="1"/>
</dbReference>
<dbReference type="SUPFAM" id="SSF51419">
    <property type="entry name" value="PLP-binding barrel"/>
    <property type="match status" value="1"/>
</dbReference>
<protein>
    <recommendedName>
        <fullName evidence="2">Pyridoxal phosphate homeostasis protein</fullName>
        <shortName evidence="2">PLP homeostasis protein</shortName>
    </recommendedName>
</protein>
<evidence type="ECO:0000256" key="3">
    <source>
        <dbReference type="PIRSR" id="PIRSR004848-1"/>
    </source>
</evidence>
<dbReference type="Pfam" id="PF01168">
    <property type="entry name" value="Ala_racemase_N"/>
    <property type="match status" value="1"/>
</dbReference>
<dbReference type="FunFam" id="3.20.20.10:FF:000007">
    <property type="entry name" value="Pyridoxal phosphate homeostasis protein"/>
    <property type="match status" value="1"/>
</dbReference>
<evidence type="ECO:0000313" key="6">
    <source>
        <dbReference type="EMBL" id="KAJ1732217.1"/>
    </source>
</evidence>
<name>A0A9W8CYX9_9FUNG</name>
<feature type="modified residue" description="N6-(pyridoxal phosphate)lysine" evidence="2 3">
    <location>
        <position position="45"/>
    </location>
</feature>
<accession>A0A9W8CYX9</accession>
<reference evidence="6" key="1">
    <citation type="submission" date="2022-07" db="EMBL/GenBank/DDBJ databases">
        <title>Phylogenomic reconstructions and comparative analyses of Kickxellomycotina fungi.</title>
        <authorList>
            <person name="Reynolds N.K."/>
            <person name="Stajich J.E."/>
            <person name="Barry K."/>
            <person name="Grigoriev I.V."/>
            <person name="Crous P."/>
            <person name="Smith M.E."/>
        </authorList>
    </citation>
    <scope>NUCLEOTIDE SEQUENCE</scope>
    <source>
        <strain evidence="6">BCRC 34381</strain>
    </source>
</reference>